<dbReference type="SUPFAM" id="SSF103473">
    <property type="entry name" value="MFS general substrate transporter"/>
    <property type="match status" value="1"/>
</dbReference>
<feature type="transmembrane region" description="Helical" evidence="1">
    <location>
        <begin position="6"/>
        <end position="39"/>
    </location>
</feature>
<evidence type="ECO:0000256" key="1">
    <source>
        <dbReference type="SAM" id="Phobius"/>
    </source>
</evidence>
<feature type="transmembrane region" description="Helical" evidence="1">
    <location>
        <begin position="91"/>
        <end position="109"/>
    </location>
</feature>
<evidence type="ECO:0000313" key="2">
    <source>
        <dbReference type="EMBL" id="KKL98504.1"/>
    </source>
</evidence>
<proteinExistence type="predicted"/>
<reference evidence="2" key="1">
    <citation type="journal article" date="2015" name="Nature">
        <title>Complex archaea that bridge the gap between prokaryotes and eukaryotes.</title>
        <authorList>
            <person name="Spang A."/>
            <person name="Saw J.H."/>
            <person name="Jorgensen S.L."/>
            <person name="Zaremba-Niedzwiedzka K."/>
            <person name="Martijn J."/>
            <person name="Lind A.E."/>
            <person name="van Eijk R."/>
            <person name="Schleper C."/>
            <person name="Guy L."/>
            <person name="Ettema T.J."/>
        </authorList>
    </citation>
    <scope>NUCLEOTIDE SEQUENCE</scope>
</reference>
<protein>
    <submittedName>
        <fullName evidence="2">Uncharacterized protein</fullName>
    </submittedName>
</protein>
<dbReference type="InterPro" id="IPR036259">
    <property type="entry name" value="MFS_trans_sf"/>
</dbReference>
<keyword evidence="1" id="KW-0472">Membrane</keyword>
<dbReference type="AlphaFoldDB" id="A0A0F9GI43"/>
<accession>A0A0F9GI43</accession>
<keyword evidence="1" id="KW-1133">Transmembrane helix</keyword>
<feature type="transmembrane region" description="Helical" evidence="1">
    <location>
        <begin position="59"/>
        <end position="85"/>
    </location>
</feature>
<dbReference type="EMBL" id="LAZR01017904">
    <property type="protein sequence ID" value="KKL98504.1"/>
    <property type="molecule type" value="Genomic_DNA"/>
</dbReference>
<keyword evidence="1" id="KW-0812">Transmembrane</keyword>
<sequence length="122" mass="13155">MALNTYFLTGAFLIIASGVSLIFGFRLSAIVIFVLYNMIHNFKRPVNVGYISEQISGKVMASGLSVESQLTALFVAVFAPLMGFVADRVGVGHGFAMMAVVLAVSFPFVRVGKGARCFKETH</sequence>
<organism evidence="2">
    <name type="scientific">marine sediment metagenome</name>
    <dbReference type="NCBI Taxonomy" id="412755"/>
    <lineage>
        <taxon>unclassified sequences</taxon>
        <taxon>metagenomes</taxon>
        <taxon>ecological metagenomes</taxon>
    </lineage>
</organism>
<comment type="caution">
    <text evidence="2">The sequence shown here is derived from an EMBL/GenBank/DDBJ whole genome shotgun (WGS) entry which is preliminary data.</text>
</comment>
<name>A0A0F9GI43_9ZZZZ</name>
<gene>
    <name evidence="2" type="ORF">LCGC14_1823750</name>
</gene>